<dbReference type="InterPro" id="IPR038148">
    <property type="entry name" value="Tn1545/Tn916_Xis"/>
</dbReference>
<proteinExistence type="predicted"/>
<reference evidence="2 3" key="1">
    <citation type="submission" date="2014-11" db="EMBL/GenBank/DDBJ databases">
        <authorList>
            <person name="Aslett M.A."/>
            <person name="De Silva N."/>
        </authorList>
    </citation>
    <scope>NUCLEOTIDE SEQUENCE [LARGE SCALE GENOMIC DNA]</scope>
    <source>
        <strain evidence="2 3">ATCC9714</strain>
    </source>
</reference>
<evidence type="ECO:0000313" key="3">
    <source>
        <dbReference type="Proteomes" id="UP000032811"/>
    </source>
</evidence>
<gene>
    <name evidence="2" type="ORF">ATCC9714_02881</name>
</gene>
<dbReference type="Gene3D" id="3.90.105.50">
    <property type="match status" value="1"/>
</dbReference>
<sequence>MSSNTNNLEILKTLQSTLTILVNQQEEQRAKEQGYREIMKYKRDKAELMTAKEAAKEYPIGEAKFRELCRSTSLGFPSIQIGSRHYIIKDKLDDWLRNNIGRCL</sequence>
<organism evidence="2 3">
    <name type="scientific">Paraclostridium sordellii</name>
    <name type="common">Clostridium sordellii</name>
    <dbReference type="NCBI Taxonomy" id="1505"/>
    <lineage>
        <taxon>Bacteria</taxon>
        <taxon>Bacillati</taxon>
        <taxon>Bacillota</taxon>
        <taxon>Clostridia</taxon>
        <taxon>Peptostreptococcales</taxon>
        <taxon>Peptostreptococcaceae</taxon>
        <taxon>Paraclostridium</taxon>
    </lineage>
</organism>
<name>A0ABP1XM67_PARSO</name>
<evidence type="ECO:0000259" key="1">
    <source>
        <dbReference type="Pfam" id="PF12728"/>
    </source>
</evidence>
<dbReference type="InterPro" id="IPR041657">
    <property type="entry name" value="HTH_17"/>
</dbReference>
<accession>A0ABP1XM67</accession>
<dbReference type="RefSeq" id="WP_021126503.1">
    <property type="nucleotide sequence ID" value="NZ_CDNJ01000022.1"/>
</dbReference>
<dbReference type="GeneID" id="97536161"/>
<protein>
    <recommendedName>
        <fullName evidence="1">Helix-turn-helix domain-containing protein</fullName>
    </recommendedName>
</protein>
<feature type="domain" description="Helix-turn-helix" evidence="1">
    <location>
        <begin position="48"/>
        <end position="99"/>
    </location>
</feature>
<keyword evidence="3" id="KW-1185">Reference proteome</keyword>
<dbReference type="Pfam" id="PF12728">
    <property type="entry name" value="HTH_17"/>
    <property type="match status" value="1"/>
</dbReference>
<dbReference type="EMBL" id="LN679998">
    <property type="protein sequence ID" value="CEJ72400.1"/>
    <property type="molecule type" value="Genomic_DNA"/>
</dbReference>
<evidence type="ECO:0000313" key="2">
    <source>
        <dbReference type="EMBL" id="CEJ72400.1"/>
    </source>
</evidence>
<dbReference type="Proteomes" id="UP000032811">
    <property type="component" value="Chromosome 1"/>
</dbReference>